<gene>
    <name evidence="2" type="ORF">SGUI_2129</name>
</gene>
<keyword evidence="2" id="KW-0378">Hydrolase</keyword>
<dbReference type="Pfam" id="PF02720">
    <property type="entry name" value="DUF222"/>
    <property type="match status" value="1"/>
</dbReference>
<dbReference type="CDD" id="cd00085">
    <property type="entry name" value="HNHc"/>
    <property type="match status" value="1"/>
</dbReference>
<accession>A0A1B1NDU6</accession>
<keyword evidence="3" id="KW-1185">Reference proteome</keyword>
<proteinExistence type="predicted"/>
<keyword evidence="2" id="KW-0255">Endonuclease</keyword>
<dbReference type="GO" id="GO:0004519">
    <property type="term" value="F:endonuclease activity"/>
    <property type="evidence" value="ECO:0007669"/>
    <property type="project" value="UniProtKB-KW"/>
</dbReference>
<name>A0A1B1NDU6_9MICO</name>
<dbReference type="STRING" id="1758689.SGUI_2129"/>
<evidence type="ECO:0000313" key="3">
    <source>
        <dbReference type="Proteomes" id="UP000092482"/>
    </source>
</evidence>
<sequence length="520" mass="54742">MQVSGYVGGWWWSVSMEMASGGERGGVDPWVVAADVAAEPWPWQQKTAVAQLRAVADGGGAAAAEAAPVVVPFDADDVWAGFDDTEAMDAAAYRELMDDVAAALAGSGQDLPAQELQEGLTGARRGLARSSLTADEVVTVLDEGLVGAVEAVGELTTQLGAVGFILAREAASRGLHTVLSLSLVDWLRVRCPWMSVQDITQMTAIVTAASDPAMAAIGDAVAAGRVPIHRAALVARTMSRLRSSLEVDQVEDYTGIAIRAAARRDLSDRDLSKVCQRLIEDLLEEKAPGERERAAHELRSVTSRKIGRGVTRFTIDAPAGEAATISGVLTSSLAAPTPVKDEHGQITEADLRSPGQRRFDALATVINRGVSNPGAGPSQARSTVMLLIPFDPAEGGPGGGPAFTTNGDFVPPRAAAQHACVGDVTPVWVSPEGEPLMLGETSRFATPAQWKALAVRDGGCTFPGCSAPPQWCDSHHVEHWARGGDTDLTNLALLCGRHHTHVHQHDLSATIRGGTVTWHL</sequence>
<organism evidence="2 3">
    <name type="scientific">Serinicoccus hydrothermalis</name>
    <dbReference type="NCBI Taxonomy" id="1758689"/>
    <lineage>
        <taxon>Bacteria</taxon>
        <taxon>Bacillati</taxon>
        <taxon>Actinomycetota</taxon>
        <taxon>Actinomycetes</taxon>
        <taxon>Micrococcales</taxon>
        <taxon>Ornithinimicrobiaceae</taxon>
        <taxon>Serinicoccus</taxon>
    </lineage>
</organism>
<reference evidence="2 3" key="1">
    <citation type="submission" date="2016-03" db="EMBL/GenBank/DDBJ databases">
        <title>Shallow-sea hydrothermal system.</title>
        <authorList>
            <person name="Tang K."/>
        </authorList>
    </citation>
    <scope>NUCLEOTIDE SEQUENCE [LARGE SCALE GENOMIC DNA]</scope>
    <source>
        <strain evidence="2 3">JLT9</strain>
    </source>
</reference>
<feature type="domain" description="HNH nuclease" evidence="1">
    <location>
        <begin position="448"/>
        <end position="500"/>
    </location>
</feature>
<dbReference type="Proteomes" id="UP000092482">
    <property type="component" value="Chromosome"/>
</dbReference>
<keyword evidence="2" id="KW-0540">Nuclease</keyword>
<dbReference type="AlphaFoldDB" id="A0A1B1NDU6"/>
<evidence type="ECO:0000313" key="2">
    <source>
        <dbReference type="EMBL" id="ANS79525.1"/>
    </source>
</evidence>
<dbReference type="Gene3D" id="1.10.30.50">
    <property type="match status" value="1"/>
</dbReference>
<evidence type="ECO:0000259" key="1">
    <source>
        <dbReference type="SMART" id="SM00507"/>
    </source>
</evidence>
<dbReference type="InterPro" id="IPR003870">
    <property type="entry name" value="DUF222"/>
</dbReference>
<dbReference type="KEGG" id="serj:SGUI_2129"/>
<dbReference type="EMBL" id="CP014989">
    <property type="protein sequence ID" value="ANS79525.1"/>
    <property type="molecule type" value="Genomic_DNA"/>
</dbReference>
<protein>
    <submittedName>
        <fullName evidence="2">Putative HNH endonuclease domain protein</fullName>
    </submittedName>
</protein>
<dbReference type="SMART" id="SM00507">
    <property type="entry name" value="HNHc"/>
    <property type="match status" value="1"/>
</dbReference>
<dbReference type="PATRIC" id="fig|1758689.4.peg.2219"/>
<dbReference type="InterPro" id="IPR003615">
    <property type="entry name" value="HNH_nuc"/>
</dbReference>